<dbReference type="EMBL" id="SEKV01000022">
    <property type="protein sequence ID" value="TFY68830.1"/>
    <property type="molecule type" value="Genomic_DNA"/>
</dbReference>
<evidence type="ECO:0000256" key="1">
    <source>
        <dbReference type="ARBA" id="ARBA00001003"/>
    </source>
</evidence>
<evidence type="ECO:0000256" key="12">
    <source>
        <dbReference type="ARBA" id="ARBA00023136"/>
    </source>
</evidence>
<gene>
    <name evidence="15" type="ORF">EVJ58_g781</name>
</gene>
<dbReference type="GO" id="GO:0006915">
    <property type="term" value="P:apoptotic process"/>
    <property type="evidence" value="ECO:0007669"/>
    <property type="project" value="UniProtKB-KW"/>
</dbReference>
<comment type="similarity">
    <text evidence="3 14">Belongs to the peptidase S10 family.</text>
</comment>
<keyword evidence="13" id="KW-0325">Glycoprotein</keyword>
<evidence type="ECO:0000313" key="15">
    <source>
        <dbReference type="EMBL" id="TFY68830.1"/>
    </source>
</evidence>
<keyword evidence="11" id="KW-0333">Golgi apparatus</keyword>
<comment type="catalytic activity">
    <reaction evidence="1">
        <text>Preferential release of a C-terminal arginine or lysine residue.</text>
        <dbReference type="EC" id="3.4.16.6"/>
    </reaction>
</comment>
<evidence type="ECO:0000256" key="7">
    <source>
        <dbReference type="ARBA" id="ARBA00022703"/>
    </source>
</evidence>
<keyword evidence="12" id="KW-0472">Membrane</keyword>
<feature type="signal peptide" evidence="14">
    <location>
        <begin position="1"/>
        <end position="25"/>
    </location>
</feature>
<dbReference type="Proteomes" id="UP000298390">
    <property type="component" value="Unassembled WGS sequence"/>
</dbReference>
<evidence type="ECO:0000256" key="9">
    <source>
        <dbReference type="ARBA" id="ARBA00022801"/>
    </source>
</evidence>
<keyword evidence="6" id="KW-0812">Transmembrane</keyword>
<keyword evidence="4 14" id="KW-0121">Carboxypeptidase</keyword>
<dbReference type="GO" id="GO:0005794">
    <property type="term" value="C:Golgi apparatus"/>
    <property type="evidence" value="ECO:0007669"/>
    <property type="project" value="UniProtKB-SubCell"/>
</dbReference>
<comment type="caution">
    <text evidence="15">The sequence shown here is derived from an EMBL/GenBank/DDBJ whole genome shotgun (WGS) entry which is preliminary data.</text>
</comment>
<accession>A0A4Y9Z436</accession>
<sequence>MSRGGSLPLPLLAMVVSAALRLAAGQPTTSSWPQDYPGMPGGDYSASWQGYFEVTEPLPNVTWPVSRSFAGNIGVQREGHPNNTLFFWAFEKTNGSLTAAAEETDEPWGIWLNGGPGAASTLGLLYENGPIHIAPNYSAYQNEYGWNNLADYFWIDQPVGVGWATADADAWVTDEDQVASDFMGFLDNLVKVFPSLKTRPLYLTGESYAGMYIPYITKAYFGMANPPVNLAKIAIGDGTVGSEAVFEHLPVTTVLQTYPQLIGYDPEVFQWFREQEHLCGYDLNLTYPQDGNFPDIQLVYPNDTGRDELVYAKKSASLYSKKELLNEGMRRYGKESLQARDRPNRVRRELAKRDLVGRANGTIDPWYGCFIYDEMIDYALNYTYPWSYYGYIDPTTEEIEGFDYYSIPDALNPEIPLDGSVFFNDPQAVSALHAPTSKQWIGEQEYYFLGGTEEDYWSDPSVEPMAFLTELATNASERGVKIVLYSGNDDSLISHRSTEVVIQNTTFGGIRGFTQPPATPWYADDGSFAGIVHQERNWTYLLFKDAGHLVALDKPANALTFLREFILGSNDTGLVTTEDGKKGVIGGEVSSLAAGVLPGQSGIFVGSGATQSTYIFPSATIAAWESYIVTATATQVVTSYAAARARPTAVLPFRPFERAKRIIGRIVEDVKDRWTIQYVVNAERIEEVLPTLERERPDIMFVASMWTPEEQQVELVLIAEQTIPGIKTFKIPSGLQVEKGPDAIVEFIKENLPSILDSPAPKESL</sequence>
<dbReference type="GO" id="GO:0004185">
    <property type="term" value="F:serine-type carboxypeptidase activity"/>
    <property type="evidence" value="ECO:0007669"/>
    <property type="project" value="UniProtKB-UniRule"/>
</dbReference>
<evidence type="ECO:0000313" key="16">
    <source>
        <dbReference type="Proteomes" id="UP000298390"/>
    </source>
</evidence>
<dbReference type="InterPro" id="IPR018202">
    <property type="entry name" value="Ser_caboxypep_ser_AS"/>
</dbReference>
<keyword evidence="8 14" id="KW-0732">Signal</keyword>
<protein>
    <recommendedName>
        <fullName evidence="14">Carboxypeptidase</fullName>
        <ecNumber evidence="14">3.4.16.-</ecNumber>
    </recommendedName>
</protein>
<evidence type="ECO:0000256" key="11">
    <source>
        <dbReference type="ARBA" id="ARBA00023034"/>
    </source>
</evidence>
<evidence type="ECO:0000256" key="13">
    <source>
        <dbReference type="ARBA" id="ARBA00023180"/>
    </source>
</evidence>
<evidence type="ECO:0000256" key="5">
    <source>
        <dbReference type="ARBA" id="ARBA00022670"/>
    </source>
</evidence>
<dbReference type="PROSITE" id="PS00131">
    <property type="entry name" value="CARBOXYPEPT_SER_SER"/>
    <property type="match status" value="1"/>
</dbReference>
<dbReference type="Pfam" id="PF00450">
    <property type="entry name" value="Peptidase_S10"/>
    <property type="match status" value="2"/>
</dbReference>
<evidence type="ECO:0000256" key="6">
    <source>
        <dbReference type="ARBA" id="ARBA00022692"/>
    </source>
</evidence>
<evidence type="ECO:0000256" key="14">
    <source>
        <dbReference type="RuleBase" id="RU361156"/>
    </source>
</evidence>
<keyword evidence="10" id="KW-1133">Transmembrane helix</keyword>
<name>A0A4Y9Z436_9APHY</name>
<dbReference type="PANTHER" id="PTHR11802">
    <property type="entry name" value="SERINE PROTEASE FAMILY S10 SERINE CARBOXYPEPTIDASE"/>
    <property type="match status" value="1"/>
</dbReference>
<keyword evidence="5 14" id="KW-0645">Protease</keyword>
<dbReference type="InterPro" id="IPR029058">
    <property type="entry name" value="AB_hydrolase_fold"/>
</dbReference>
<dbReference type="PRINTS" id="PR00724">
    <property type="entry name" value="CRBOXYPTASEC"/>
</dbReference>
<dbReference type="InterPro" id="IPR001563">
    <property type="entry name" value="Peptidase_S10"/>
</dbReference>
<organism evidence="15 16">
    <name type="scientific">Rhodofomes roseus</name>
    <dbReference type="NCBI Taxonomy" id="34475"/>
    <lineage>
        <taxon>Eukaryota</taxon>
        <taxon>Fungi</taxon>
        <taxon>Dikarya</taxon>
        <taxon>Basidiomycota</taxon>
        <taxon>Agaricomycotina</taxon>
        <taxon>Agaricomycetes</taxon>
        <taxon>Polyporales</taxon>
        <taxon>Rhodofomes</taxon>
    </lineage>
</organism>
<dbReference type="Gene3D" id="3.40.50.1820">
    <property type="entry name" value="alpha/beta hydrolase"/>
    <property type="match status" value="1"/>
</dbReference>
<proteinExistence type="inferred from homology"/>
<evidence type="ECO:0000256" key="4">
    <source>
        <dbReference type="ARBA" id="ARBA00022645"/>
    </source>
</evidence>
<dbReference type="PANTHER" id="PTHR11802:SF190">
    <property type="entry name" value="PHEROMONE-PROCESSING CARBOXYPEPTIDASE KEX1"/>
    <property type="match status" value="1"/>
</dbReference>
<dbReference type="EC" id="3.4.16.-" evidence="14"/>
<evidence type="ECO:0000256" key="10">
    <source>
        <dbReference type="ARBA" id="ARBA00022989"/>
    </source>
</evidence>
<evidence type="ECO:0000256" key="2">
    <source>
        <dbReference type="ARBA" id="ARBA00004393"/>
    </source>
</evidence>
<dbReference type="STRING" id="34475.A0A4Y9Z436"/>
<keyword evidence="9 14" id="KW-0378">Hydrolase</keyword>
<dbReference type="SUPFAM" id="SSF53474">
    <property type="entry name" value="alpha/beta-Hydrolases"/>
    <property type="match status" value="1"/>
</dbReference>
<feature type="chain" id="PRO_5021514484" description="Carboxypeptidase" evidence="14">
    <location>
        <begin position="26"/>
        <end position="765"/>
    </location>
</feature>
<dbReference type="GO" id="GO:0006508">
    <property type="term" value="P:proteolysis"/>
    <property type="evidence" value="ECO:0007669"/>
    <property type="project" value="UniProtKB-KW"/>
</dbReference>
<comment type="subcellular location">
    <subcellularLocation>
        <location evidence="2">Golgi apparatus</location>
        <location evidence="2">trans-Golgi network membrane</location>
        <topology evidence="2">Single-pass type I membrane protein</topology>
    </subcellularLocation>
</comment>
<evidence type="ECO:0000256" key="3">
    <source>
        <dbReference type="ARBA" id="ARBA00009431"/>
    </source>
</evidence>
<dbReference type="AlphaFoldDB" id="A0A4Y9Z436"/>
<keyword evidence="7" id="KW-0053">Apoptosis</keyword>
<reference evidence="15 16" key="1">
    <citation type="submission" date="2019-01" db="EMBL/GenBank/DDBJ databases">
        <title>Genome sequencing of the rare red list fungi Fomitopsis rosea.</title>
        <authorList>
            <person name="Buettner E."/>
            <person name="Kellner H."/>
        </authorList>
    </citation>
    <scope>NUCLEOTIDE SEQUENCE [LARGE SCALE GENOMIC DNA]</scope>
    <source>
        <strain evidence="15 16">DSM 105464</strain>
    </source>
</reference>
<evidence type="ECO:0000256" key="8">
    <source>
        <dbReference type="ARBA" id="ARBA00022729"/>
    </source>
</evidence>